<keyword evidence="3 7" id="KW-1133">Transmembrane helix</keyword>
<dbReference type="PANTHER" id="PTHR33048">
    <property type="entry name" value="PTH11-LIKE INTEGRAL MEMBRANE PROTEIN (AFU_ORTHOLOGUE AFUA_5G11245)"/>
    <property type="match status" value="1"/>
</dbReference>
<feature type="transmembrane region" description="Helical" evidence="7">
    <location>
        <begin position="57"/>
        <end position="84"/>
    </location>
</feature>
<comment type="caution">
    <text evidence="9">The sequence shown here is derived from an EMBL/GenBank/DDBJ whole genome shotgun (WGS) entry which is preliminary data.</text>
</comment>
<evidence type="ECO:0000256" key="1">
    <source>
        <dbReference type="ARBA" id="ARBA00004141"/>
    </source>
</evidence>
<name>A0A9P6GIP2_9PLEO</name>
<keyword evidence="10" id="KW-1185">Reference proteome</keyword>
<evidence type="ECO:0000256" key="7">
    <source>
        <dbReference type="SAM" id="Phobius"/>
    </source>
</evidence>
<organism evidence="9 10">
    <name type="scientific">Paraphaeosphaeria minitans</name>
    <dbReference type="NCBI Taxonomy" id="565426"/>
    <lineage>
        <taxon>Eukaryota</taxon>
        <taxon>Fungi</taxon>
        <taxon>Dikarya</taxon>
        <taxon>Ascomycota</taxon>
        <taxon>Pezizomycotina</taxon>
        <taxon>Dothideomycetes</taxon>
        <taxon>Pleosporomycetidae</taxon>
        <taxon>Pleosporales</taxon>
        <taxon>Massarineae</taxon>
        <taxon>Didymosphaeriaceae</taxon>
        <taxon>Paraphaeosphaeria</taxon>
    </lineage>
</organism>
<feature type="transmembrane region" description="Helical" evidence="7">
    <location>
        <begin position="196"/>
        <end position="216"/>
    </location>
</feature>
<feature type="transmembrane region" description="Helical" evidence="7">
    <location>
        <begin position="228"/>
        <end position="246"/>
    </location>
</feature>
<evidence type="ECO:0000259" key="8">
    <source>
        <dbReference type="Pfam" id="PF20684"/>
    </source>
</evidence>
<gene>
    <name evidence="9" type="ORF">PMIN01_06024</name>
</gene>
<evidence type="ECO:0000256" key="2">
    <source>
        <dbReference type="ARBA" id="ARBA00022692"/>
    </source>
</evidence>
<comment type="subcellular location">
    <subcellularLocation>
        <location evidence="1">Membrane</location>
        <topology evidence="1">Multi-pass membrane protein</topology>
    </subcellularLocation>
</comment>
<comment type="similarity">
    <text evidence="5">Belongs to the SAT4 family.</text>
</comment>
<accession>A0A9P6GIP2</accession>
<reference evidence="9" key="1">
    <citation type="journal article" date="2020" name="Mol. Plant Microbe Interact.">
        <title>Genome Sequence of the Biocontrol Agent Coniothyrium minitans strain Conio (IMI 134523).</title>
        <authorList>
            <person name="Patel D."/>
            <person name="Shittu T.A."/>
            <person name="Baroncelli R."/>
            <person name="Muthumeenakshi S."/>
            <person name="Osborne T.H."/>
            <person name="Janganan T.K."/>
            <person name="Sreenivasaprasad S."/>
        </authorList>
    </citation>
    <scope>NUCLEOTIDE SEQUENCE</scope>
    <source>
        <strain evidence="9">Conio</strain>
    </source>
</reference>
<dbReference type="OrthoDB" id="5022096at2759"/>
<evidence type="ECO:0000256" key="6">
    <source>
        <dbReference type="SAM" id="MobiDB-lite"/>
    </source>
</evidence>
<evidence type="ECO:0000256" key="5">
    <source>
        <dbReference type="ARBA" id="ARBA00038359"/>
    </source>
</evidence>
<keyword evidence="2 7" id="KW-0812">Transmembrane</keyword>
<proteinExistence type="inferred from homology"/>
<feature type="domain" description="Rhodopsin" evidence="8">
    <location>
        <begin position="41"/>
        <end position="292"/>
    </location>
</feature>
<evidence type="ECO:0000256" key="3">
    <source>
        <dbReference type="ARBA" id="ARBA00022989"/>
    </source>
</evidence>
<dbReference type="EMBL" id="WJXW01000005">
    <property type="protein sequence ID" value="KAF9736109.1"/>
    <property type="molecule type" value="Genomic_DNA"/>
</dbReference>
<dbReference type="PANTHER" id="PTHR33048:SF96">
    <property type="entry name" value="INTEGRAL MEMBRANE PROTEIN"/>
    <property type="match status" value="1"/>
</dbReference>
<evidence type="ECO:0000313" key="10">
    <source>
        <dbReference type="Proteomes" id="UP000756921"/>
    </source>
</evidence>
<dbReference type="Proteomes" id="UP000756921">
    <property type="component" value="Unassembled WGS sequence"/>
</dbReference>
<feature type="transmembrane region" description="Helical" evidence="7">
    <location>
        <begin position="139"/>
        <end position="160"/>
    </location>
</feature>
<evidence type="ECO:0000313" key="9">
    <source>
        <dbReference type="EMBL" id="KAF9736109.1"/>
    </source>
</evidence>
<dbReference type="InterPro" id="IPR049326">
    <property type="entry name" value="Rhodopsin_dom_fungi"/>
</dbReference>
<feature type="transmembrane region" description="Helical" evidence="7">
    <location>
        <begin position="104"/>
        <end position="127"/>
    </location>
</feature>
<keyword evidence="4 7" id="KW-0472">Membrane</keyword>
<protein>
    <submittedName>
        <fullName evidence="9">Integral membrane family protein</fullName>
    </submittedName>
</protein>
<feature type="region of interest" description="Disordered" evidence="6">
    <location>
        <begin position="372"/>
        <end position="394"/>
    </location>
</feature>
<dbReference type="InterPro" id="IPR052337">
    <property type="entry name" value="SAT4-like"/>
</dbReference>
<dbReference type="Pfam" id="PF20684">
    <property type="entry name" value="Fung_rhodopsin"/>
    <property type="match status" value="1"/>
</dbReference>
<dbReference type="GO" id="GO:0016020">
    <property type="term" value="C:membrane"/>
    <property type="evidence" value="ECO:0007669"/>
    <property type="project" value="UniProtKB-SubCell"/>
</dbReference>
<sequence>MSWTAPSGPPPSPEYLAEDYGPTLLAIDCTLFGIATLTMILRMYVRVFMLKMFGIDDWLMLIAMALSITTTGLFIKVIALGLGRHFDPTGLAFPLANTPAFFKYVYVYAILIIFAYSFIKLSIGVFLLRLADRTRWRTFLIATLVFLVAFTIGSTMAIILQCIPVRAAYDLSLRPPLGANRNAKCYPITIFKNVGVFNSTVNIATDLLFALLPIPIVWKLQVNIQTKLGLSFCMALGLLATATAIYKTPMQYHFFDETDFTGNGSWYYIWQQVEMNVGITAANLPTLKPLFACFFTSLRTTLGSYGSRAGTSALATPYRSTGYMKHDEGDGEGEGEGQSFAMSCLSKKSTADKDWGRREGCSDESILREHGGAFEMRRGRERAPRERAGNGGIMRTTDVVITRGEERF</sequence>
<feature type="compositionally biased region" description="Basic and acidic residues" evidence="6">
    <location>
        <begin position="372"/>
        <end position="388"/>
    </location>
</feature>
<dbReference type="AlphaFoldDB" id="A0A9P6GIP2"/>
<evidence type="ECO:0000256" key="4">
    <source>
        <dbReference type="ARBA" id="ARBA00023136"/>
    </source>
</evidence>
<feature type="transmembrane region" description="Helical" evidence="7">
    <location>
        <begin position="20"/>
        <end position="45"/>
    </location>
</feature>